<accession>A0A9P7V5G2</accession>
<dbReference type="AlphaFoldDB" id="A0A9P7V5G2"/>
<feature type="domain" description="Mso1 N-terminal" evidence="2">
    <location>
        <begin position="16"/>
        <end position="56"/>
    </location>
</feature>
<comment type="caution">
    <text evidence="3">The sequence shown here is derived from an EMBL/GenBank/DDBJ whole genome shotgun (WGS) entry which is preliminary data.</text>
</comment>
<dbReference type="EMBL" id="JAHMUF010000024">
    <property type="protein sequence ID" value="KAG7191718.1"/>
    <property type="molecule type" value="Genomic_DNA"/>
</dbReference>
<sequence>MDAGFFSKIRSNYSQKLANISFRNSEHDGNTPDETLIHNAFVRYYDKRQLPYPEWLGVKQQAGGATVGGSLYPNSSGYSQYSSSPYQPVRASTADPQPLQQYLQQRPPIQETQLDQRVSYTRPSRLTDMYNKSRSSNNIHGQQRTLTGGGQNTTAISASKIRERMYSNSSASWKRE</sequence>
<feature type="region of interest" description="Disordered" evidence="1">
    <location>
        <begin position="106"/>
        <end position="176"/>
    </location>
</feature>
<protein>
    <recommendedName>
        <fullName evidence="2">Mso1 N-terminal domain-containing protein</fullName>
    </recommendedName>
</protein>
<dbReference type="RefSeq" id="XP_043047270.1">
    <property type="nucleotide sequence ID" value="XM_043193601.1"/>
</dbReference>
<evidence type="ECO:0000313" key="4">
    <source>
        <dbReference type="Proteomes" id="UP000790833"/>
    </source>
</evidence>
<dbReference type="GeneID" id="66116228"/>
<proteinExistence type="predicted"/>
<dbReference type="Pfam" id="PF14475">
    <property type="entry name" value="Mso1_Sec1_bdg"/>
    <property type="match status" value="1"/>
</dbReference>
<dbReference type="OrthoDB" id="4094515at2759"/>
<name>A0A9P7V5G2_9ASCO</name>
<feature type="compositionally biased region" description="Polar residues" evidence="1">
    <location>
        <begin position="111"/>
        <end position="157"/>
    </location>
</feature>
<keyword evidence="4" id="KW-1185">Reference proteome</keyword>
<evidence type="ECO:0000313" key="3">
    <source>
        <dbReference type="EMBL" id="KAG7191718.1"/>
    </source>
</evidence>
<gene>
    <name evidence="3" type="ORF">KQ657_002854</name>
</gene>
<dbReference type="Proteomes" id="UP000790833">
    <property type="component" value="Unassembled WGS sequence"/>
</dbReference>
<dbReference type="InterPro" id="IPR028095">
    <property type="entry name" value="Mso1_N_dom"/>
</dbReference>
<evidence type="ECO:0000259" key="2">
    <source>
        <dbReference type="Pfam" id="PF14475"/>
    </source>
</evidence>
<evidence type="ECO:0000256" key="1">
    <source>
        <dbReference type="SAM" id="MobiDB-lite"/>
    </source>
</evidence>
<feature type="compositionally biased region" description="Polar residues" evidence="1">
    <location>
        <begin position="166"/>
        <end position="176"/>
    </location>
</feature>
<organism evidence="3 4">
    <name type="scientific">Scheffersomyces spartinae</name>
    <dbReference type="NCBI Taxonomy" id="45513"/>
    <lineage>
        <taxon>Eukaryota</taxon>
        <taxon>Fungi</taxon>
        <taxon>Dikarya</taxon>
        <taxon>Ascomycota</taxon>
        <taxon>Saccharomycotina</taxon>
        <taxon>Pichiomycetes</taxon>
        <taxon>Debaryomycetaceae</taxon>
        <taxon>Scheffersomyces</taxon>
    </lineage>
</organism>
<reference evidence="3" key="1">
    <citation type="submission" date="2021-03" db="EMBL/GenBank/DDBJ databases">
        <authorList>
            <person name="Palmer J.M."/>
        </authorList>
    </citation>
    <scope>NUCLEOTIDE SEQUENCE</scope>
    <source>
        <strain evidence="3">ARV_011</strain>
    </source>
</reference>